<dbReference type="Proteomes" id="UP000001249">
    <property type="component" value="Segment"/>
</dbReference>
<dbReference type="RefSeq" id="YP_851026.1">
    <property type="nucleotide sequence ID" value="NC_008562.1"/>
</dbReference>
<protein>
    <submittedName>
        <fullName evidence="1">Uncharacterized protein</fullName>
    </submittedName>
</protein>
<name>A0A7C6_9CAUD</name>
<accession>A0A7C6</accession>
<evidence type="ECO:0000313" key="1">
    <source>
        <dbReference type="EMBL" id="BAF36103.1"/>
    </source>
</evidence>
<keyword evidence="2" id="KW-1185">Reference proteome</keyword>
<proteinExistence type="predicted"/>
<organism evidence="1 2">
    <name type="scientific">Microcystis phage LMM01</name>
    <dbReference type="NCBI Taxonomy" id="2856824"/>
    <lineage>
        <taxon>Viruses</taxon>
        <taxon>Duplodnaviria</taxon>
        <taxon>Heunggongvirae</taxon>
        <taxon>Uroviricota</taxon>
        <taxon>Caudoviricetes</taxon>
        <taxon>Fukuivirus</taxon>
        <taxon>Fukuivirus LMM01</taxon>
    </lineage>
</organism>
<evidence type="ECO:0000313" key="2">
    <source>
        <dbReference type="Proteomes" id="UP000001249"/>
    </source>
</evidence>
<dbReference type="GeneID" id="4484382"/>
<sequence>MRAAPRCPIEAKVIAKGWGFRPIFLMINDKPHWYTTEYLNRFNVQLLTESDKSEAEKDTVIFHGPFKTVEEAIEFEKEVPYCTWIWEEEGAWNTSCAHQFVVNNGTPSENYMVYCCYCGRKLKEARQASGGE</sequence>
<dbReference type="EMBL" id="AB231700">
    <property type="protein sequence ID" value="BAF36103.1"/>
    <property type="molecule type" value="Genomic_DNA"/>
</dbReference>
<dbReference type="KEGG" id="vg:4484382"/>
<reference evidence="2" key="1">
    <citation type="journal article" date="2008" name="J. Bacteriol.">
        <title>Ma-LMM01 infecting toxic Microcystis aeruginosa illuminates diverse cyanophage genome strategies.</title>
        <authorList>
            <person name="Yoshida T."/>
            <person name="Nagasaki K."/>
            <person name="Takashima Y."/>
            <person name="Shirai Y."/>
            <person name="Tomaru Y."/>
            <person name="Takao Y."/>
            <person name="Sakamoto S."/>
            <person name="Hiroishi S."/>
            <person name="Ogata H."/>
        </authorList>
    </citation>
    <scope>NUCLEOTIDE SEQUENCE</scope>
</reference>